<dbReference type="GO" id="GO:0050808">
    <property type="term" value="P:synapse organization"/>
    <property type="evidence" value="ECO:0007669"/>
    <property type="project" value="TreeGrafter"/>
</dbReference>
<evidence type="ECO:0000313" key="4">
    <source>
        <dbReference type="Proteomes" id="UP000438429"/>
    </source>
</evidence>
<dbReference type="SUPFAM" id="SSF118375">
    <property type="entry name" value="Synuclein"/>
    <property type="match status" value="1"/>
</dbReference>
<evidence type="ECO:0000256" key="1">
    <source>
        <dbReference type="ARBA" id="ARBA00009147"/>
    </source>
</evidence>
<dbReference type="InterPro" id="IPR001058">
    <property type="entry name" value="Synuclein"/>
</dbReference>
<accession>A0A6A4T0E4</accession>
<dbReference type="Proteomes" id="UP000438429">
    <property type="component" value="Unassembled WGS sequence"/>
</dbReference>
<dbReference type="EMBL" id="VEVO01000007">
    <property type="protein sequence ID" value="KAF0039533.1"/>
    <property type="molecule type" value="Genomic_DNA"/>
</dbReference>
<dbReference type="GO" id="GO:0043679">
    <property type="term" value="C:axon terminus"/>
    <property type="evidence" value="ECO:0007669"/>
    <property type="project" value="TreeGrafter"/>
</dbReference>
<dbReference type="GO" id="GO:1903136">
    <property type="term" value="F:cuprous ion binding"/>
    <property type="evidence" value="ECO:0007669"/>
    <property type="project" value="TreeGrafter"/>
</dbReference>
<dbReference type="Gene3D" id="1.10.287.700">
    <property type="entry name" value="Helix hairpin bin"/>
    <property type="match status" value="1"/>
</dbReference>
<dbReference type="GO" id="GO:0043025">
    <property type="term" value="C:neuronal cell body"/>
    <property type="evidence" value="ECO:0007669"/>
    <property type="project" value="TreeGrafter"/>
</dbReference>
<feature type="region of interest" description="Disordered" evidence="2">
    <location>
        <begin position="85"/>
        <end position="131"/>
    </location>
</feature>
<dbReference type="GO" id="GO:0005737">
    <property type="term" value="C:cytoplasm"/>
    <property type="evidence" value="ECO:0007669"/>
    <property type="project" value="InterPro"/>
</dbReference>
<dbReference type="PANTHER" id="PTHR13820:SF4">
    <property type="entry name" value="BETA-SYNUCLEIN"/>
    <property type="match status" value="1"/>
</dbReference>
<organism evidence="3 4">
    <name type="scientific">Scophthalmus maximus</name>
    <name type="common">Turbot</name>
    <name type="synonym">Psetta maxima</name>
    <dbReference type="NCBI Taxonomy" id="52904"/>
    <lineage>
        <taxon>Eukaryota</taxon>
        <taxon>Metazoa</taxon>
        <taxon>Chordata</taxon>
        <taxon>Craniata</taxon>
        <taxon>Vertebrata</taxon>
        <taxon>Euteleostomi</taxon>
        <taxon>Actinopterygii</taxon>
        <taxon>Neopterygii</taxon>
        <taxon>Teleostei</taxon>
        <taxon>Neoteleostei</taxon>
        <taxon>Acanthomorphata</taxon>
        <taxon>Carangaria</taxon>
        <taxon>Pleuronectiformes</taxon>
        <taxon>Pleuronectoidei</taxon>
        <taxon>Scophthalmidae</taxon>
        <taxon>Scophthalmus</taxon>
    </lineage>
</organism>
<gene>
    <name evidence="3" type="ORF">F2P81_007768</name>
</gene>
<protein>
    <submittedName>
        <fullName evidence="3">Uncharacterized protein</fullName>
    </submittedName>
</protein>
<dbReference type="PANTHER" id="PTHR13820">
    <property type="entry name" value="SYNUCLEIN"/>
    <property type="match status" value="1"/>
</dbReference>
<dbReference type="GO" id="GO:0007268">
    <property type="term" value="P:chemical synaptic transmission"/>
    <property type="evidence" value="ECO:0007669"/>
    <property type="project" value="TreeGrafter"/>
</dbReference>
<dbReference type="AlphaFoldDB" id="A0A6A4T0E4"/>
<evidence type="ECO:0000313" key="3">
    <source>
        <dbReference type="EMBL" id="KAF0039533.1"/>
    </source>
</evidence>
<comment type="caution">
    <text evidence="3">The sequence shown here is derived from an EMBL/GenBank/DDBJ whole genome shotgun (WGS) entry which is preliminary data.</text>
</comment>
<dbReference type="PRINTS" id="PR01213">
    <property type="entry name" value="BSYNUCLEIN"/>
</dbReference>
<reference evidence="3 4" key="1">
    <citation type="submission" date="2019-06" db="EMBL/GenBank/DDBJ databases">
        <title>Draft genomes of female and male turbot (Scophthalmus maximus).</title>
        <authorList>
            <person name="Xu H."/>
            <person name="Xu X.-W."/>
            <person name="Shao C."/>
            <person name="Chen S."/>
        </authorList>
    </citation>
    <scope>NUCLEOTIDE SEQUENCE [LARGE SCALE GENOMIC DNA]</scope>
    <source>
        <strain evidence="3">Ysfricsl-2016a</strain>
        <tissue evidence="3">Blood</tissue>
    </source>
</reference>
<proteinExistence type="inferred from homology"/>
<sequence length="131" mass="14083">MPKGPMRAVKVCRGPCARSSGYSRTVRRCGRDARVRVIVDIALPHPPATICGSCSNKAKDSVGTVAERTTGAMGNIAAATGLVKKDEFPSDMNPEEYGQEAMEGQGEAMLEPEGETYDETQQESQDYEPEA</sequence>
<dbReference type="InterPro" id="IPR002461">
    <property type="entry name" value="Synuclein_beta"/>
</dbReference>
<dbReference type="Pfam" id="PF01387">
    <property type="entry name" value="Synuclein"/>
    <property type="match status" value="1"/>
</dbReference>
<dbReference type="GO" id="GO:0048488">
    <property type="term" value="P:synaptic vesicle endocytosis"/>
    <property type="evidence" value="ECO:0007669"/>
    <property type="project" value="TreeGrafter"/>
</dbReference>
<evidence type="ECO:0000256" key="2">
    <source>
        <dbReference type="SAM" id="MobiDB-lite"/>
    </source>
</evidence>
<feature type="compositionally biased region" description="Acidic residues" evidence="2">
    <location>
        <begin position="110"/>
        <end position="131"/>
    </location>
</feature>
<comment type="similarity">
    <text evidence="1">Belongs to the synuclein family.</text>
</comment>
<name>A0A6A4T0E4_SCOMX</name>